<evidence type="ECO:0000313" key="9">
    <source>
        <dbReference type="EMBL" id="KGP90939.1"/>
    </source>
</evidence>
<dbReference type="Gene3D" id="3.30.70.1490">
    <property type="entry name" value="Cysteine protease Prp"/>
    <property type="match status" value="1"/>
</dbReference>
<dbReference type="GO" id="GO:0006508">
    <property type="term" value="P:proteolysis"/>
    <property type="evidence" value="ECO:0007669"/>
    <property type="project" value="UniProtKB-KW"/>
</dbReference>
<evidence type="ECO:0000256" key="3">
    <source>
        <dbReference type="ARBA" id="ARBA00022801"/>
    </source>
</evidence>
<evidence type="ECO:0000256" key="5">
    <source>
        <dbReference type="ARBA" id="ARBA00044503"/>
    </source>
</evidence>
<feature type="repeat" description="Lumazine-binding" evidence="7">
    <location>
        <begin position="40"/>
        <end position="110"/>
    </location>
</feature>
<dbReference type="eggNOG" id="COG2868">
    <property type="taxonomic scope" value="Bacteria"/>
</dbReference>
<keyword evidence="3" id="KW-0378">Hydrolase</keyword>
<feature type="domain" description="Lumazine-binding" evidence="8">
    <location>
        <begin position="40"/>
        <end position="110"/>
    </location>
</feature>
<evidence type="ECO:0000313" key="10">
    <source>
        <dbReference type="Proteomes" id="UP000030153"/>
    </source>
</evidence>
<dbReference type="STRING" id="1385513.N780_02920"/>
<reference evidence="9 10" key="1">
    <citation type="submission" date="2013-08" db="EMBL/GenBank/DDBJ databases">
        <title>Genome of Pontibacillus chungwhensis.</title>
        <authorList>
            <person name="Wang Q."/>
            <person name="Wang G."/>
        </authorList>
    </citation>
    <scope>NUCLEOTIDE SEQUENCE [LARGE SCALE GENOMIC DNA]</scope>
    <source>
        <strain evidence="9 10">BH030062</strain>
    </source>
</reference>
<evidence type="ECO:0000256" key="6">
    <source>
        <dbReference type="ARBA" id="ARBA00044538"/>
    </source>
</evidence>
<dbReference type="GO" id="GO:0008234">
    <property type="term" value="F:cysteine-type peptidase activity"/>
    <property type="evidence" value="ECO:0007669"/>
    <property type="project" value="UniProtKB-KW"/>
</dbReference>
<dbReference type="PROSITE" id="PS51177">
    <property type="entry name" value="LUMAZINE_BIND"/>
    <property type="match status" value="1"/>
</dbReference>
<keyword evidence="10" id="KW-1185">Reference proteome</keyword>
<keyword evidence="2" id="KW-0645">Protease</keyword>
<sequence>MIQVLVTRNEQSHIIDFELSGHAESGPYGHDLVCAAVSAVSFGAVNAVIELCEFEPVIEQEGEGGYLRVELPDSLSPAVFEKAQVLLEGMMISLKTIERDYGQYITIVEP</sequence>
<comment type="similarity">
    <text evidence="5">Belongs to the Prp family.</text>
</comment>
<dbReference type="EMBL" id="AVBG01000009">
    <property type="protein sequence ID" value="KGP90939.1"/>
    <property type="molecule type" value="Genomic_DNA"/>
</dbReference>
<dbReference type="Pfam" id="PF04327">
    <property type="entry name" value="Peptidase_Prp"/>
    <property type="match status" value="1"/>
</dbReference>
<dbReference type="InterPro" id="IPR007422">
    <property type="entry name" value="Peptidase_Prp"/>
</dbReference>
<comment type="caution">
    <text evidence="9">The sequence shown here is derived from an EMBL/GenBank/DDBJ whole genome shotgun (WGS) entry which is preliminary data.</text>
</comment>
<dbReference type="PANTHER" id="PTHR39178:SF1">
    <property type="entry name" value="RIBOSOMAL-PROCESSING CYSTEINE PROTEASE PRP"/>
    <property type="match status" value="1"/>
</dbReference>
<dbReference type="InterPro" id="IPR026017">
    <property type="entry name" value="Lumazine-bd_dom"/>
</dbReference>
<dbReference type="RefSeq" id="WP_036784712.1">
    <property type="nucleotide sequence ID" value="NZ_AVBG01000009.1"/>
</dbReference>
<evidence type="ECO:0000256" key="1">
    <source>
        <dbReference type="ARBA" id="ARBA00022517"/>
    </source>
</evidence>
<gene>
    <name evidence="9" type="ORF">N780_02920</name>
</gene>
<evidence type="ECO:0000256" key="4">
    <source>
        <dbReference type="ARBA" id="ARBA00022807"/>
    </source>
</evidence>
<accession>A0A0A2USP8</accession>
<evidence type="ECO:0000256" key="2">
    <source>
        <dbReference type="ARBA" id="ARBA00022670"/>
    </source>
</evidence>
<proteinExistence type="inferred from homology"/>
<protein>
    <recommendedName>
        <fullName evidence="6">Ribosomal processing cysteine protease Prp</fullName>
    </recommendedName>
</protein>
<keyword evidence="1" id="KW-0690">Ribosome biogenesis</keyword>
<evidence type="ECO:0000259" key="8">
    <source>
        <dbReference type="PROSITE" id="PS51177"/>
    </source>
</evidence>
<organism evidence="9 10">
    <name type="scientific">Pontibacillus chungwhensis BH030062</name>
    <dbReference type="NCBI Taxonomy" id="1385513"/>
    <lineage>
        <taxon>Bacteria</taxon>
        <taxon>Bacillati</taxon>
        <taxon>Bacillota</taxon>
        <taxon>Bacilli</taxon>
        <taxon>Bacillales</taxon>
        <taxon>Bacillaceae</taxon>
        <taxon>Pontibacillus</taxon>
    </lineage>
</organism>
<dbReference type="CDD" id="cd16332">
    <property type="entry name" value="Prp-like"/>
    <property type="match status" value="1"/>
</dbReference>
<name>A0A0A2USP8_9BACI</name>
<keyword evidence="4" id="KW-0788">Thiol protease</keyword>
<dbReference type="AlphaFoldDB" id="A0A0A2USP8"/>
<dbReference type="Proteomes" id="UP000030153">
    <property type="component" value="Unassembled WGS sequence"/>
</dbReference>
<dbReference type="SUPFAM" id="SSF118010">
    <property type="entry name" value="TM1457-like"/>
    <property type="match status" value="1"/>
</dbReference>
<dbReference type="OrthoDB" id="48998at2"/>
<dbReference type="GO" id="GO:0042254">
    <property type="term" value="P:ribosome biogenesis"/>
    <property type="evidence" value="ECO:0007669"/>
    <property type="project" value="UniProtKB-KW"/>
</dbReference>
<dbReference type="NCBIfam" id="NF011126">
    <property type="entry name" value="PRK14553.1-6"/>
    <property type="match status" value="1"/>
</dbReference>
<dbReference type="PANTHER" id="PTHR39178">
    <property type="entry name" value="HYPOTHETICAL RIBOSOME-ASSOCIATED PROTEIN"/>
    <property type="match status" value="1"/>
</dbReference>
<dbReference type="InterPro" id="IPR036764">
    <property type="entry name" value="Peptidase_Prp_sf"/>
</dbReference>
<evidence type="ECO:0000256" key="7">
    <source>
        <dbReference type="PROSITE-ProRule" id="PRU00524"/>
    </source>
</evidence>